<dbReference type="PANTHER" id="PTHR10383:SF9">
    <property type="entry name" value="SERINE INCORPORATOR, ISOFORM F"/>
    <property type="match status" value="1"/>
</dbReference>
<reference evidence="8" key="1">
    <citation type="submission" date="2022-07" db="EMBL/GenBank/DDBJ databases">
        <title>Phylogenomic reconstructions and comparative analyses of Kickxellomycotina fungi.</title>
        <authorList>
            <person name="Reynolds N.K."/>
            <person name="Stajich J.E."/>
            <person name="Barry K."/>
            <person name="Grigoriev I.V."/>
            <person name="Crous P."/>
            <person name="Smith M.E."/>
        </authorList>
    </citation>
    <scope>NUCLEOTIDE SEQUENCE</scope>
    <source>
        <strain evidence="8">NBRC 105414</strain>
    </source>
</reference>
<comment type="similarity">
    <text evidence="2">Belongs to the TDE1 family.</text>
</comment>
<keyword evidence="5 6" id="KW-0472">Membrane</keyword>
<evidence type="ECO:0000256" key="7">
    <source>
        <dbReference type="SAM" id="SignalP"/>
    </source>
</evidence>
<dbReference type="InterPro" id="IPR005016">
    <property type="entry name" value="TDE1/TMS"/>
</dbReference>
<dbReference type="Pfam" id="PF03348">
    <property type="entry name" value="Serinc"/>
    <property type="match status" value="1"/>
</dbReference>
<protein>
    <submittedName>
        <fullName evidence="8">Membrane protein tms1</fullName>
    </submittedName>
</protein>
<dbReference type="Proteomes" id="UP001140217">
    <property type="component" value="Unassembled WGS sequence"/>
</dbReference>
<proteinExistence type="inferred from homology"/>
<comment type="subcellular location">
    <subcellularLocation>
        <location evidence="1">Membrane</location>
        <topology evidence="1">Multi-pass membrane protein</topology>
    </subcellularLocation>
</comment>
<comment type="caution">
    <text evidence="8">The sequence shown here is derived from an EMBL/GenBank/DDBJ whole genome shotgun (WGS) entry which is preliminary data.</text>
</comment>
<evidence type="ECO:0000256" key="5">
    <source>
        <dbReference type="ARBA" id="ARBA00023136"/>
    </source>
</evidence>
<feature type="transmembrane region" description="Helical" evidence="6">
    <location>
        <begin position="229"/>
        <end position="246"/>
    </location>
</feature>
<feature type="transmembrane region" description="Helical" evidence="6">
    <location>
        <begin position="153"/>
        <end position="175"/>
    </location>
</feature>
<feature type="transmembrane region" description="Helical" evidence="6">
    <location>
        <begin position="298"/>
        <end position="318"/>
    </location>
</feature>
<keyword evidence="3 6" id="KW-0812">Transmembrane</keyword>
<feature type="transmembrane region" description="Helical" evidence="6">
    <location>
        <begin position="129"/>
        <end position="147"/>
    </location>
</feature>
<keyword evidence="4 6" id="KW-1133">Transmembrane helix</keyword>
<feature type="chain" id="PRO_5040764883" evidence="7">
    <location>
        <begin position="18"/>
        <end position="485"/>
    </location>
</feature>
<evidence type="ECO:0000256" key="1">
    <source>
        <dbReference type="ARBA" id="ARBA00004141"/>
    </source>
</evidence>
<name>A0A9W8LDN3_9FUNG</name>
<sequence>MGILVSCLGGQAMSCLASLGCSCLCAACRSVRVGGSIGTRANYAGLFLVNSSIAYAMTTSWGIDLVKRISWGFISLKCPEGVCYGTLAVHRMCFSLSLWHAALGLLTLGVADSRHPRAPVQNGMWPLKLLGWLALVALSFAIPNGFFEFYSRYVAMAGAGVFLLVQLVLLVDFAYNLAEGCIERWEDTGRPLWRNLLIGGTLGSYVAFAAMTIGNYMYFAADGCGRNQFFISANMVLCIAASAVAIHPRVQEVNLKSGLAQAGMVTAYASYLVTSALAGSPNDEGEGAPVCNPLATAAGARATMAVVGAFFTIGAICYSTTNAAVKSNSLILSTGNSEYDALPADEESAMLPIDSASRRQANAQLRQNALNDAVASGALPASAMADYATTGAAAADDSSSSDGDDDERHGVQYSYTFFHLIFCIASMYVAMLLTNWNSISSTDHVIVIGRSATAVWVKVATSWLCIILYSWTLLGPVVLPDRDWS</sequence>
<evidence type="ECO:0000313" key="9">
    <source>
        <dbReference type="Proteomes" id="UP001140217"/>
    </source>
</evidence>
<feature type="transmembrane region" description="Helical" evidence="6">
    <location>
        <begin position="258"/>
        <end position="278"/>
    </location>
</feature>
<keyword evidence="7" id="KW-0732">Signal</keyword>
<evidence type="ECO:0000256" key="6">
    <source>
        <dbReference type="SAM" id="Phobius"/>
    </source>
</evidence>
<organism evidence="8 9">
    <name type="scientific">Coemansia javaensis</name>
    <dbReference type="NCBI Taxonomy" id="2761396"/>
    <lineage>
        <taxon>Eukaryota</taxon>
        <taxon>Fungi</taxon>
        <taxon>Fungi incertae sedis</taxon>
        <taxon>Zoopagomycota</taxon>
        <taxon>Kickxellomycotina</taxon>
        <taxon>Kickxellomycetes</taxon>
        <taxon>Kickxellales</taxon>
        <taxon>Kickxellaceae</taxon>
        <taxon>Coemansia</taxon>
    </lineage>
</organism>
<dbReference type="OrthoDB" id="5963193at2759"/>
<feature type="transmembrane region" description="Helical" evidence="6">
    <location>
        <begin position="196"/>
        <end position="217"/>
    </location>
</feature>
<dbReference type="GO" id="GO:0016020">
    <property type="term" value="C:membrane"/>
    <property type="evidence" value="ECO:0007669"/>
    <property type="project" value="UniProtKB-SubCell"/>
</dbReference>
<evidence type="ECO:0000256" key="4">
    <source>
        <dbReference type="ARBA" id="ARBA00022989"/>
    </source>
</evidence>
<feature type="transmembrane region" description="Helical" evidence="6">
    <location>
        <begin position="417"/>
        <end position="436"/>
    </location>
</feature>
<evidence type="ECO:0000313" key="8">
    <source>
        <dbReference type="EMBL" id="KAJ2776088.1"/>
    </source>
</evidence>
<dbReference type="EMBL" id="JANBUL010000398">
    <property type="protein sequence ID" value="KAJ2776088.1"/>
    <property type="molecule type" value="Genomic_DNA"/>
</dbReference>
<accession>A0A9W8LDN3</accession>
<feature type="transmembrane region" description="Helical" evidence="6">
    <location>
        <begin position="43"/>
        <end position="63"/>
    </location>
</feature>
<evidence type="ECO:0000256" key="3">
    <source>
        <dbReference type="ARBA" id="ARBA00022692"/>
    </source>
</evidence>
<keyword evidence="9" id="KW-1185">Reference proteome</keyword>
<gene>
    <name evidence="8" type="primary">TMS1</name>
    <name evidence="8" type="ORF">H4R18_005859</name>
</gene>
<feature type="signal peptide" evidence="7">
    <location>
        <begin position="1"/>
        <end position="17"/>
    </location>
</feature>
<evidence type="ECO:0000256" key="2">
    <source>
        <dbReference type="ARBA" id="ARBA00006665"/>
    </source>
</evidence>
<dbReference type="AlphaFoldDB" id="A0A9W8LDN3"/>
<dbReference type="PANTHER" id="PTHR10383">
    <property type="entry name" value="SERINE INCORPORATOR"/>
    <property type="match status" value="1"/>
</dbReference>
<feature type="transmembrane region" description="Helical" evidence="6">
    <location>
        <begin position="456"/>
        <end position="479"/>
    </location>
</feature>